<evidence type="ECO:0000256" key="1">
    <source>
        <dbReference type="SAM" id="SignalP"/>
    </source>
</evidence>
<name>A0A2M4D3Q9_ANODA</name>
<reference evidence="2" key="1">
    <citation type="submission" date="2018-01" db="EMBL/GenBank/DDBJ databases">
        <title>An insight into the sialome of Amazonian anophelines.</title>
        <authorList>
            <person name="Ribeiro J.M."/>
            <person name="Scarpassa V."/>
            <person name="Calvo E."/>
        </authorList>
    </citation>
    <scope>NUCLEOTIDE SEQUENCE</scope>
</reference>
<evidence type="ECO:0000313" key="2">
    <source>
        <dbReference type="EMBL" id="MBW72210.1"/>
    </source>
</evidence>
<accession>A0A2M4D3Q9</accession>
<protein>
    <submittedName>
        <fullName evidence="2">Putative secreted protein</fullName>
    </submittedName>
</protein>
<organism evidence="2">
    <name type="scientific">Anopheles darlingi</name>
    <name type="common">Mosquito</name>
    <dbReference type="NCBI Taxonomy" id="43151"/>
    <lineage>
        <taxon>Eukaryota</taxon>
        <taxon>Metazoa</taxon>
        <taxon>Ecdysozoa</taxon>
        <taxon>Arthropoda</taxon>
        <taxon>Hexapoda</taxon>
        <taxon>Insecta</taxon>
        <taxon>Pterygota</taxon>
        <taxon>Neoptera</taxon>
        <taxon>Endopterygota</taxon>
        <taxon>Diptera</taxon>
        <taxon>Nematocera</taxon>
        <taxon>Culicoidea</taxon>
        <taxon>Culicidae</taxon>
        <taxon>Anophelinae</taxon>
        <taxon>Anopheles</taxon>
    </lineage>
</organism>
<keyword evidence="1" id="KW-0732">Signal</keyword>
<feature type="chain" id="PRO_5014714453" evidence="1">
    <location>
        <begin position="19"/>
        <end position="97"/>
    </location>
</feature>
<feature type="signal peptide" evidence="1">
    <location>
        <begin position="1"/>
        <end position="18"/>
    </location>
</feature>
<dbReference type="EMBL" id="GGFL01008032">
    <property type="protein sequence ID" value="MBW72210.1"/>
    <property type="molecule type" value="Transcribed_RNA"/>
</dbReference>
<dbReference type="AlphaFoldDB" id="A0A2M4D3Q9"/>
<proteinExistence type="predicted"/>
<sequence length="97" mass="11312">MVGVCVVVVVWFRRVVLPQNCDLTTLQTFRLRVLKAGNRALHPKYLQRRIITYANMCSIVGRDSISMYRFDHLSYRKIYFIAAKGRHTRVQPLSKAV</sequence>